<reference evidence="1 2" key="1">
    <citation type="submission" date="2016-10" db="EMBL/GenBank/DDBJ databases">
        <authorList>
            <person name="de Groot N.N."/>
        </authorList>
    </citation>
    <scope>NUCLEOTIDE SEQUENCE [LARGE SCALE GENOMIC DNA]</scope>
    <source>
        <strain evidence="1 2">DSM 12272</strain>
    </source>
</reference>
<evidence type="ECO:0008006" key="3">
    <source>
        <dbReference type="Google" id="ProtNLM"/>
    </source>
</evidence>
<dbReference type="Proteomes" id="UP000198597">
    <property type="component" value="Unassembled WGS sequence"/>
</dbReference>
<dbReference type="RefSeq" id="WP_089970388.1">
    <property type="nucleotide sequence ID" value="NZ_FNJM01000007.1"/>
</dbReference>
<protein>
    <recommendedName>
        <fullName evidence="3">DUF4363 domain-containing protein</fullName>
    </recommendedName>
</protein>
<dbReference type="EMBL" id="FNJM01000007">
    <property type="protein sequence ID" value="SDP54727.1"/>
    <property type="molecule type" value="Genomic_DNA"/>
</dbReference>
<dbReference type="STRING" id="94869.SAMN04488529_107111"/>
<dbReference type="OrthoDB" id="3034917at2"/>
<name>A0A1H0TL02_9CLOT</name>
<dbReference type="Pfam" id="PF14276">
    <property type="entry name" value="DUF4363"/>
    <property type="match status" value="1"/>
</dbReference>
<sequence length="126" mass="14481">MKNTILSIGLFIILFICLFFADKSLVSTCNEIYVKCEEIEISLNTKDNDKAYTQSVALLRFIEKEGCIASIYVNHVDYDCLINESLRLSIYIKEKDYGEALSSLHVLRYGARNMKDIQKTNLKNLL</sequence>
<evidence type="ECO:0000313" key="1">
    <source>
        <dbReference type="EMBL" id="SDP54727.1"/>
    </source>
</evidence>
<dbReference type="AlphaFoldDB" id="A0A1H0TL02"/>
<accession>A0A1H0TL02</accession>
<organism evidence="1 2">
    <name type="scientific">Clostridium gasigenes</name>
    <dbReference type="NCBI Taxonomy" id="94869"/>
    <lineage>
        <taxon>Bacteria</taxon>
        <taxon>Bacillati</taxon>
        <taxon>Bacillota</taxon>
        <taxon>Clostridia</taxon>
        <taxon>Eubacteriales</taxon>
        <taxon>Clostridiaceae</taxon>
        <taxon>Clostridium</taxon>
    </lineage>
</organism>
<keyword evidence="2" id="KW-1185">Reference proteome</keyword>
<evidence type="ECO:0000313" key="2">
    <source>
        <dbReference type="Proteomes" id="UP000198597"/>
    </source>
</evidence>
<gene>
    <name evidence="1" type="ORF">SAMN04488529_107111</name>
</gene>
<dbReference type="InterPro" id="IPR025373">
    <property type="entry name" value="DUF4363"/>
</dbReference>
<proteinExistence type="predicted"/>